<sequence>MPTVVDGRVSRTHTYACRKYRAVCVGNAAVTEPGNFTTTPSFPIMSFKHLSVLRVLTAMTSLAPAFPITSTPRAGAVALPNVRKSFPAASKRLAAPPVTFKLDKIGAKMKRLQSRTPHGRFDPAWDGF</sequence>
<evidence type="ECO:0000313" key="1">
    <source>
        <dbReference type="EMBL" id="KAF2627502.1"/>
    </source>
</evidence>
<evidence type="ECO:0000313" key="2">
    <source>
        <dbReference type="Proteomes" id="UP000799754"/>
    </source>
</evidence>
<keyword evidence="2" id="KW-1185">Reference proteome</keyword>
<reference evidence="1" key="1">
    <citation type="journal article" date="2020" name="Stud. Mycol.">
        <title>101 Dothideomycetes genomes: a test case for predicting lifestyles and emergence of pathogens.</title>
        <authorList>
            <person name="Haridas S."/>
            <person name="Albert R."/>
            <person name="Binder M."/>
            <person name="Bloem J."/>
            <person name="Labutti K."/>
            <person name="Salamov A."/>
            <person name="Andreopoulos B."/>
            <person name="Baker S."/>
            <person name="Barry K."/>
            <person name="Bills G."/>
            <person name="Bluhm B."/>
            <person name="Cannon C."/>
            <person name="Castanera R."/>
            <person name="Culley D."/>
            <person name="Daum C."/>
            <person name="Ezra D."/>
            <person name="Gonzalez J."/>
            <person name="Henrissat B."/>
            <person name="Kuo A."/>
            <person name="Liang C."/>
            <person name="Lipzen A."/>
            <person name="Lutzoni F."/>
            <person name="Magnuson J."/>
            <person name="Mondo S."/>
            <person name="Nolan M."/>
            <person name="Ohm R."/>
            <person name="Pangilinan J."/>
            <person name="Park H.-J."/>
            <person name="Ramirez L."/>
            <person name="Alfaro M."/>
            <person name="Sun H."/>
            <person name="Tritt A."/>
            <person name="Yoshinaga Y."/>
            <person name="Zwiers L.-H."/>
            <person name="Turgeon B."/>
            <person name="Goodwin S."/>
            <person name="Spatafora J."/>
            <person name="Crous P."/>
            <person name="Grigoriev I."/>
        </authorList>
    </citation>
    <scope>NUCLEOTIDE SEQUENCE</scope>
    <source>
        <strain evidence="1">CBS 525.71</strain>
    </source>
</reference>
<organism evidence="1 2">
    <name type="scientific">Macroventuria anomochaeta</name>
    <dbReference type="NCBI Taxonomy" id="301207"/>
    <lineage>
        <taxon>Eukaryota</taxon>
        <taxon>Fungi</taxon>
        <taxon>Dikarya</taxon>
        <taxon>Ascomycota</taxon>
        <taxon>Pezizomycotina</taxon>
        <taxon>Dothideomycetes</taxon>
        <taxon>Pleosporomycetidae</taxon>
        <taxon>Pleosporales</taxon>
        <taxon>Pleosporineae</taxon>
        <taxon>Didymellaceae</taxon>
        <taxon>Macroventuria</taxon>
    </lineage>
</organism>
<name>A0ACB6S2Z2_9PLEO</name>
<dbReference type="EMBL" id="MU006716">
    <property type="protein sequence ID" value="KAF2627502.1"/>
    <property type="molecule type" value="Genomic_DNA"/>
</dbReference>
<comment type="caution">
    <text evidence="1">The sequence shown here is derived from an EMBL/GenBank/DDBJ whole genome shotgun (WGS) entry which is preliminary data.</text>
</comment>
<accession>A0ACB6S2Z2</accession>
<dbReference type="Proteomes" id="UP000799754">
    <property type="component" value="Unassembled WGS sequence"/>
</dbReference>
<gene>
    <name evidence="1" type="ORF">BU25DRAFT_48990</name>
</gene>
<protein>
    <submittedName>
        <fullName evidence="1">Uncharacterized protein</fullName>
    </submittedName>
</protein>
<proteinExistence type="predicted"/>